<evidence type="ECO:0000313" key="6">
    <source>
        <dbReference type="Proteomes" id="UP001082899"/>
    </source>
</evidence>
<feature type="region of interest" description="Disordered" evidence="2">
    <location>
        <begin position="1"/>
        <end position="30"/>
    </location>
</feature>
<dbReference type="SUPFAM" id="SSF102405">
    <property type="entry name" value="MCP/YpsA-like"/>
    <property type="match status" value="1"/>
</dbReference>
<dbReference type="Proteomes" id="UP001082899">
    <property type="component" value="Unassembled WGS sequence"/>
</dbReference>
<feature type="compositionally biased region" description="Low complexity" evidence="2">
    <location>
        <begin position="342"/>
        <end position="351"/>
    </location>
</feature>
<gene>
    <name evidence="5" type="primary">dprA</name>
    <name evidence="5" type="ORF">OVY01_06415</name>
</gene>
<dbReference type="RefSeq" id="WP_267846523.1">
    <property type="nucleotide sequence ID" value="NZ_JAPMXC010000001.1"/>
</dbReference>
<proteinExistence type="inferred from homology"/>
<feature type="compositionally biased region" description="Basic and acidic residues" evidence="2">
    <location>
        <begin position="7"/>
        <end position="28"/>
    </location>
</feature>
<sequence length="414" mass="43410">MAQADFFMRDRSPSRQDTPSREASREVSHPLPLSEPELAGWLRLAALDAAGRRLLRHAFDPTGALSASALPGRCRLQRLRRLFGEPFARVLDAPPDAALAGAIARAQAWRDARHHLVTLGDPAYPALLLSLSDPPPLLYVAGRLELLARPALAVVGSRHPTRQGAEDAAEFAGALAEAGWTVVSGLALGIDAAAHRAALARNPHAATVAVIGTGIDLTYPAQHRALSQAIAGHGAVISEWPLGTPARAAHFPQRNRLIAALARGVLVVEAALRSGSLITARLANELGREIFAVPGSIHSPLVRGCHALIRDGAKLVETVEDILVELPAVPASPPSPATGERPGAPAPSDAAPQDALCARVLALLGHDPAAPDVLAARGALDAASVLGALVRLEIGGWVEQRGGRYQPTVRRRQT</sequence>
<dbReference type="InterPro" id="IPR036388">
    <property type="entry name" value="WH-like_DNA-bd_sf"/>
</dbReference>
<accession>A0ABT3ZLP9</accession>
<dbReference type="EMBL" id="JAPMXC010000001">
    <property type="protein sequence ID" value="MCY0386868.1"/>
    <property type="molecule type" value="Genomic_DNA"/>
</dbReference>
<dbReference type="PANTHER" id="PTHR43022:SF1">
    <property type="entry name" value="PROTEIN SMF"/>
    <property type="match status" value="1"/>
</dbReference>
<protein>
    <submittedName>
        <fullName evidence="5">DNA-processing protein DprA</fullName>
    </submittedName>
</protein>
<feature type="domain" description="DprA winged helix" evidence="4">
    <location>
        <begin position="344"/>
        <end position="403"/>
    </location>
</feature>
<comment type="similarity">
    <text evidence="1">Belongs to the DprA/Smf family.</text>
</comment>
<dbReference type="InterPro" id="IPR003488">
    <property type="entry name" value="DprA"/>
</dbReference>
<dbReference type="InterPro" id="IPR057666">
    <property type="entry name" value="DrpA_SLOG"/>
</dbReference>
<dbReference type="Gene3D" id="3.40.50.450">
    <property type="match status" value="1"/>
</dbReference>
<dbReference type="Gene3D" id="1.10.10.10">
    <property type="entry name" value="Winged helix-like DNA-binding domain superfamily/Winged helix DNA-binding domain"/>
    <property type="match status" value="1"/>
</dbReference>
<comment type="caution">
    <text evidence="5">The sequence shown here is derived from an EMBL/GenBank/DDBJ whole genome shotgun (WGS) entry which is preliminary data.</text>
</comment>
<feature type="region of interest" description="Disordered" evidence="2">
    <location>
        <begin position="330"/>
        <end position="351"/>
    </location>
</feature>
<dbReference type="Pfam" id="PF17782">
    <property type="entry name" value="WHD_DprA"/>
    <property type="match status" value="1"/>
</dbReference>
<keyword evidence="6" id="KW-1185">Reference proteome</keyword>
<evidence type="ECO:0000256" key="2">
    <source>
        <dbReference type="SAM" id="MobiDB-lite"/>
    </source>
</evidence>
<dbReference type="NCBIfam" id="TIGR00732">
    <property type="entry name" value="dprA"/>
    <property type="match status" value="1"/>
</dbReference>
<evidence type="ECO:0000313" key="5">
    <source>
        <dbReference type="EMBL" id="MCY0386868.1"/>
    </source>
</evidence>
<name>A0ABT3ZLP9_9BURK</name>
<feature type="domain" description="Smf/DprA SLOG" evidence="3">
    <location>
        <begin position="116"/>
        <end position="326"/>
    </location>
</feature>
<evidence type="ECO:0000256" key="1">
    <source>
        <dbReference type="ARBA" id="ARBA00006525"/>
    </source>
</evidence>
<dbReference type="Pfam" id="PF02481">
    <property type="entry name" value="DNA_processg_A"/>
    <property type="match status" value="1"/>
</dbReference>
<organism evidence="5 6">
    <name type="scientific">Robbsia betulipollinis</name>
    <dbReference type="NCBI Taxonomy" id="2981849"/>
    <lineage>
        <taxon>Bacteria</taxon>
        <taxon>Pseudomonadati</taxon>
        <taxon>Pseudomonadota</taxon>
        <taxon>Betaproteobacteria</taxon>
        <taxon>Burkholderiales</taxon>
        <taxon>Burkholderiaceae</taxon>
        <taxon>Robbsia</taxon>
    </lineage>
</organism>
<reference evidence="5" key="1">
    <citation type="submission" date="2022-11" db="EMBL/GenBank/DDBJ databases">
        <title>Robbsia betulipollinis sp. nov., isolated from pollen of birch (Betula pendula).</title>
        <authorList>
            <person name="Shi H."/>
            <person name="Ambika Manirajan B."/>
            <person name="Ratering S."/>
            <person name="Geissler-Plaum R."/>
            <person name="Schnell S."/>
        </authorList>
    </citation>
    <scope>NUCLEOTIDE SEQUENCE</scope>
    <source>
        <strain evidence="5">Bb-Pol-6</strain>
    </source>
</reference>
<evidence type="ECO:0000259" key="4">
    <source>
        <dbReference type="Pfam" id="PF17782"/>
    </source>
</evidence>
<dbReference type="InterPro" id="IPR041614">
    <property type="entry name" value="DprA_WH"/>
</dbReference>
<evidence type="ECO:0000259" key="3">
    <source>
        <dbReference type="Pfam" id="PF02481"/>
    </source>
</evidence>
<dbReference type="PANTHER" id="PTHR43022">
    <property type="entry name" value="PROTEIN SMF"/>
    <property type="match status" value="1"/>
</dbReference>